<dbReference type="GO" id="GO:0003677">
    <property type="term" value="F:DNA binding"/>
    <property type="evidence" value="ECO:0007669"/>
    <property type="project" value="InterPro"/>
</dbReference>
<reference evidence="2 3" key="2">
    <citation type="journal article" date="2014" name="FEMS Microbiol. Lett.">
        <title>Draft genomic DNA sequence of the facultatively methylotrophic bacterium Acidomonas methanolica type strain MB58.</title>
        <authorList>
            <person name="Higashiura N."/>
            <person name="Hadano H."/>
            <person name="Hirakawa H."/>
            <person name="Matsutani M."/>
            <person name="Takabe S."/>
            <person name="Matsushita K."/>
            <person name="Azuma Y."/>
        </authorList>
    </citation>
    <scope>NUCLEOTIDE SEQUENCE [LARGE SCALE GENOMIC DNA]</scope>
    <source>
        <strain evidence="2 3">MB58</strain>
    </source>
</reference>
<keyword evidence="3" id="KW-1185">Reference proteome</keyword>
<feature type="domain" description="HTH cro/C1-type" evidence="1">
    <location>
        <begin position="12"/>
        <end position="66"/>
    </location>
</feature>
<comment type="caution">
    <text evidence="2">The sequence shown here is derived from an EMBL/GenBank/DDBJ whole genome shotgun (WGS) entry which is preliminary data.</text>
</comment>
<proteinExistence type="predicted"/>
<dbReference type="Gene3D" id="1.10.260.40">
    <property type="entry name" value="lambda repressor-like DNA-binding domains"/>
    <property type="match status" value="1"/>
</dbReference>
<reference evidence="3" key="1">
    <citation type="journal article" date="2014" name="FEMS Microbiol. Lett.">
        <title>Draft Genomic DNA Sequence of the Facultatively Methylotrophic Bacterium Acidomonas methanolica type strain MB58.</title>
        <authorList>
            <person name="Higashiura N."/>
            <person name="Hadano H."/>
            <person name="Hirakawa H."/>
            <person name="Matsutani M."/>
            <person name="Takabe S."/>
            <person name="Matsushita K."/>
            <person name="Azuma Y."/>
        </authorList>
    </citation>
    <scope>NUCLEOTIDE SEQUENCE [LARGE SCALE GENOMIC DNA]</scope>
    <source>
        <strain evidence="3">MB58</strain>
    </source>
</reference>
<dbReference type="RefSeq" id="WP_042062363.1">
    <property type="nucleotide sequence ID" value="NZ_BAND01000260.1"/>
</dbReference>
<evidence type="ECO:0000313" key="3">
    <source>
        <dbReference type="Proteomes" id="UP000019760"/>
    </source>
</evidence>
<evidence type="ECO:0000313" key="2">
    <source>
        <dbReference type="EMBL" id="GAJ30743.1"/>
    </source>
</evidence>
<dbReference type="Pfam" id="PF01381">
    <property type="entry name" value="HTH_3"/>
    <property type="match status" value="1"/>
</dbReference>
<organism evidence="2 3">
    <name type="scientific">Acidomonas methanolica NBRC 104435</name>
    <dbReference type="NCBI Taxonomy" id="1231351"/>
    <lineage>
        <taxon>Bacteria</taxon>
        <taxon>Pseudomonadati</taxon>
        <taxon>Pseudomonadota</taxon>
        <taxon>Alphaproteobacteria</taxon>
        <taxon>Acetobacterales</taxon>
        <taxon>Acetobacteraceae</taxon>
        <taxon>Acidomonas</taxon>
    </lineage>
</organism>
<accession>A0A023D9E2</accession>
<dbReference type="InterPro" id="IPR010982">
    <property type="entry name" value="Lambda_DNA-bd_dom_sf"/>
</dbReference>
<sequence length="1342" mass="149289">MANKTFPSPVQVKAARALIAWTQAQLADEAGVAVSTVADFERGGRTPVANNAQAITSALERQGIRFTEGGAVTGSTTRRPTSFVGAGHVLRWITAEDLSQWAVRRDGPAALPELISRLLVVSCGPMAIRFPSDESIQHAGWDGICVATIATQFVPEGQSVWELGAQRQKIAHKAEEDYAKRSVKPLGVVPAETCYIFVTPHRWPKKDEWAAAKRAEGVWRDVRVIDGDMLVHWLELHAGVAEWLAVRMGRRPQGVRSVTDAFEEWSLATKFPLTCDIVKADRDEEATQILRWLYAEPSVLSVQTEAVDEAIAFLYAAIEPLPERERLYWLSRTLVADSEAAARELAGLNAKLVIILSGGDPGLAARLSREGHHVFVAFGSDVGTPTTVIRLPRAWRHTIEVALTDAGLPEQEAKKYAQAAGRSLVILRRLMPKSPVRQPDWAKPPVSRALMGAVLAGAWDRDNPLDRAILSRLTGLDYDALEVGMVPFAAALDGPMRRSGSVWKLASLRDSWFLLADQITPALMDLFIAVFRETLSAADPAYDDPEQRWRLDRSAPKQVSSNLRRGLGEAMIALGVYPERAEGIPNAASLASHAVETLLTHADGRGWWALSRDFRRLAEAAPDAFLEAIDKALKLGPSPLKPLFRSDEGLLGPSEYLSDLMWALEILCWSTDYVGRAAMILARLADVDPGGRMQNRPFESLTRIFLPWHPETYASATERIQLLDQIVRKWPNVGWRLLCSLASREQGVVFPSAKPSWRDFSTNEPEPVTYGELYAMYRAIGDRLLAAAGNEPSHWENLIGYWSNFEPEWQARAVQKLRAAVAIFDADAQVAFRDMLRAFIAKHEGFSDADWAMKGDQLKPLKEIFDFLKPKCAKEEFAWLFNDGYVDHSPNLSWDEHQARRERKQISAAEAIIAESSLEEVVDFALSIRQPSVFGFAAASSEIVEEHKNALLKEGFQRGLANAEQFSRGLLSGLLKLHGEEPMYARFRSAIDAHRPLHELLAIAFILPPEISTWSLVAEAGVDVEHRYWSGLNSLAIPETASLDFVIDKLLNVNRGKAALQFIAGKVRIPVSSPLVLKVLRHPSTVGTSGNTADEDNNGMISWYTGKMFERLDHADDFDKSELVLLEWTYFQALRHSERPPRSLHKALAEDPEFFLFLFKTLYSSTNENEPELTSDERERANIIASQAFHVLNDWKRVPGSDDDGKIDAPKLAAWVAAVRADCAASGRVQIGDEKIGEILSATARVKDKPWPPEAICDIIEDVANDDLERGFIIGLFNRRGVTTRMPTDGGAQERVLARRYRDDAKAHALLWPRTRALLERIASQYEADAKFEDQTAEQGDW</sequence>
<dbReference type="PROSITE" id="PS50943">
    <property type="entry name" value="HTH_CROC1"/>
    <property type="match status" value="1"/>
</dbReference>
<dbReference type="EMBL" id="BAND01000260">
    <property type="protein sequence ID" value="GAJ30743.1"/>
    <property type="molecule type" value="Genomic_DNA"/>
</dbReference>
<name>A0A023D9E2_ACIMT</name>
<evidence type="ECO:0000259" key="1">
    <source>
        <dbReference type="PROSITE" id="PS50943"/>
    </source>
</evidence>
<gene>
    <name evidence="2" type="ORF">Amme_281_002</name>
</gene>
<dbReference type="InterPro" id="IPR001387">
    <property type="entry name" value="Cro/C1-type_HTH"/>
</dbReference>
<dbReference type="Proteomes" id="UP000019760">
    <property type="component" value="Unassembled WGS sequence"/>
</dbReference>
<dbReference type="OrthoDB" id="9796370at2"/>
<dbReference type="CDD" id="cd00093">
    <property type="entry name" value="HTH_XRE"/>
    <property type="match status" value="1"/>
</dbReference>
<dbReference type="SMART" id="SM00530">
    <property type="entry name" value="HTH_XRE"/>
    <property type="match status" value="1"/>
</dbReference>
<dbReference type="SUPFAM" id="SSF47413">
    <property type="entry name" value="lambda repressor-like DNA-binding domains"/>
    <property type="match status" value="1"/>
</dbReference>
<protein>
    <submittedName>
        <fullName evidence="2">Transcriptional regulator XRE</fullName>
    </submittedName>
</protein>